<evidence type="ECO:0000313" key="2">
    <source>
        <dbReference type="EMBL" id="KAG0465655.1"/>
    </source>
</evidence>
<feature type="transmembrane region" description="Helical" evidence="1">
    <location>
        <begin position="12"/>
        <end position="32"/>
    </location>
</feature>
<dbReference type="PANTHER" id="PTHR31210">
    <property type="entry name" value="OS06G0731900 PROTEIN"/>
    <property type="match status" value="1"/>
</dbReference>
<dbReference type="OrthoDB" id="1433466at2759"/>
<dbReference type="PANTHER" id="PTHR31210:SF68">
    <property type="entry name" value="OS06G0727800 PROTEIN"/>
    <property type="match status" value="1"/>
</dbReference>
<evidence type="ECO:0000256" key="1">
    <source>
        <dbReference type="SAM" id="Phobius"/>
    </source>
</evidence>
<accession>A0A835UM46</accession>
<keyword evidence="1" id="KW-0472">Membrane</keyword>
<reference evidence="2 3" key="1">
    <citation type="journal article" date="2020" name="Nat. Food">
        <title>A phased Vanilla planifolia genome enables genetic improvement of flavour and production.</title>
        <authorList>
            <person name="Hasing T."/>
            <person name="Tang H."/>
            <person name="Brym M."/>
            <person name="Khazi F."/>
            <person name="Huang T."/>
            <person name="Chambers A.H."/>
        </authorList>
    </citation>
    <scope>NUCLEOTIDE SEQUENCE [LARGE SCALE GENOMIC DNA]</scope>
    <source>
        <tissue evidence="2">Leaf</tissue>
    </source>
</reference>
<keyword evidence="1" id="KW-0812">Transmembrane</keyword>
<sequence>MTKRRGKLKRAPAGTLIPILFHMLCVINILFLKNDLFHGWGLDFAVRNSVEAAHEKIGVVDTQWIVHQGKAGKRNAPKVGVRNCMTFHVHFFHSILERLLSSPIQSRTQFVNSLDV</sequence>
<comment type="caution">
    <text evidence="2">The sequence shown here is derived from an EMBL/GenBank/DDBJ whole genome shotgun (WGS) entry which is preliminary data.</text>
</comment>
<protein>
    <submittedName>
        <fullName evidence="2">Uncharacterized protein</fullName>
    </submittedName>
</protein>
<evidence type="ECO:0000313" key="3">
    <source>
        <dbReference type="Proteomes" id="UP000639772"/>
    </source>
</evidence>
<name>A0A835UM46_VANPL</name>
<gene>
    <name evidence="2" type="ORF">HPP92_019819</name>
</gene>
<proteinExistence type="predicted"/>
<organism evidence="2 3">
    <name type="scientific">Vanilla planifolia</name>
    <name type="common">Vanilla</name>
    <dbReference type="NCBI Taxonomy" id="51239"/>
    <lineage>
        <taxon>Eukaryota</taxon>
        <taxon>Viridiplantae</taxon>
        <taxon>Streptophyta</taxon>
        <taxon>Embryophyta</taxon>
        <taxon>Tracheophyta</taxon>
        <taxon>Spermatophyta</taxon>
        <taxon>Magnoliopsida</taxon>
        <taxon>Liliopsida</taxon>
        <taxon>Asparagales</taxon>
        <taxon>Orchidaceae</taxon>
        <taxon>Vanilloideae</taxon>
        <taxon>Vanilleae</taxon>
        <taxon>Vanilla</taxon>
    </lineage>
</organism>
<dbReference type="EMBL" id="JADCNM010000010">
    <property type="protein sequence ID" value="KAG0465655.1"/>
    <property type="molecule type" value="Genomic_DNA"/>
</dbReference>
<dbReference type="Pfam" id="PF05212">
    <property type="entry name" value="DUF707"/>
    <property type="match status" value="1"/>
</dbReference>
<dbReference type="AlphaFoldDB" id="A0A835UM46"/>
<keyword evidence="1" id="KW-1133">Transmembrane helix</keyword>
<dbReference type="InterPro" id="IPR007877">
    <property type="entry name" value="DUF707"/>
</dbReference>
<dbReference type="Proteomes" id="UP000639772">
    <property type="component" value="Chromosome 10"/>
</dbReference>